<comment type="caution">
    <text evidence="1">The sequence shown here is derived from an EMBL/GenBank/DDBJ whole genome shotgun (WGS) entry which is preliminary data.</text>
</comment>
<sequence>MSNPYTPGTKKYYDLQKRMKIIISKGTIFTYDNDQTRYKTLEDSTAHGCPRCVEIDKYGNERLMKPKAITLYFHYFSPPSGWKIISKGKKTTPIKNKWEVIDLD</sequence>
<organism evidence="1">
    <name type="scientific">marine sediment metagenome</name>
    <dbReference type="NCBI Taxonomy" id="412755"/>
    <lineage>
        <taxon>unclassified sequences</taxon>
        <taxon>metagenomes</taxon>
        <taxon>ecological metagenomes</taxon>
    </lineage>
</organism>
<evidence type="ECO:0000313" key="1">
    <source>
        <dbReference type="EMBL" id="KKM00408.1"/>
    </source>
</evidence>
<accession>A0A0F9JN74</accession>
<reference evidence="1" key="1">
    <citation type="journal article" date="2015" name="Nature">
        <title>Complex archaea that bridge the gap between prokaryotes and eukaryotes.</title>
        <authorList>
            <person name="Spang A."/>
            <person name="Saw J.H."/>
            <person name="Jorgensen S.L."/>
            <person name="Zaremba-Niedzwiedzka K."/>
            <person name="Martijn J."/>
            <person name="Lind A.E."/>
            <person name="van Eijk R."/>
            <person name="Schleper C."/>
            <person name="Guy L."/>
            <person name="Ettema T.J."/>
        </authorList>
    </citation>
    <scope>NUCLEOTIDE SEQUENCE</scope>
</reference>
<proteinExistence type="predicted"/>
<gene>
    <name evidence="1" type="ORF">LCGC14_1804720</name>
</gene>
<protein>
    <submittedName>
        <fullName evidence="1">Uncharacterized protein</fullName>
    </submittedName>
</protein>
<name>A0A0F9JN74_9ZZZZ</name>
<dbReference type="EMBL" id="LAZR01017442">
    <property type="protein sequence ID" value="KKM00408.1"/>
    <property type="molecule type" value="Genomic_DNA"/>
</dbReference>
<dbReference type="AlphaFoldDB" id="A0A0F9JN74"/>